<dbReference type="RefSeq" id="WP_133793251.1">
    <property type="nucleotide sequence ID" value="NZ_SOCA01000001.1"/>
</dbReference>
<dbReference type="PANTHER" id="PTHR35788:SF1">
    <property type="entry name" value="EXPORTED PROTEIN"/>
    <property type="match status" value="1"/>
</dbReference>
<protein>
    <submittedName>
        <fullName evidence="1">Glycosyl transferase family 1</fullName>
    </submittedName>
</protein>
<proteinExistence type="predicted"/>
<organism evidence="1 2">
    <name type="scientific">Prosthecobacter fusiformis</name>
    <dbReference type="NCBI Taxonomy" id="48464"/>
    <lineage>
        <taxon>Bacteria</taxon>
        <taxon>Pseudomonadati</taxon>
        <taxon>Verrucomicrobiota</taxon>
        <taxon>Verrucomicrobiia</taxon>
        <taxon>Verrucomicrobiales</taxon>
        <taxon>Verrucomicrobiaceae</taxon>
        <taxon>Prosthecobacter</taxon>
    </lineage>
</organism>
<reference evidence="1 2" key="1">
    <citation type="submission" date="2019-03" db="EMBL/GenBank/DDBJ databases">
        <title>Genomic Encyclopedia of Archaeal and Bacterial Type Strains, Phase II (KMG-II): from individual species to whole genera.</title>
        <authorList>
            <person name="Goeker M."/>
        </authorList>
    </citation>
    <scope>NUCLEOTIDE SEQUENCE [LARGE SCALE GENOMIC DNA]</scope>
    <source>
        <strain evidence="1 2">ATCC 25309</strain>
    </source>
</reference>
<dbReference type="PANTHER" id="PTHR35788">
    <property type="entry name" value="EXPORTED PROTEIN-RELATED"/>
    <property type="match status" value="1"/>
</dbReference>
<evidence type="ECO:0000313" key="2">
    <source>
        <dbReference type="Proteomes" id="UP000295662"/>
    </source>
</evidence>
<dbReference type="SUPFAM" id="SSF53756">
    <property type="entry name" value="UDP-Glycosyltransferase/glycogen phosphorylase"/>
    <property type="match status" value="1"/>
</dbReference>
<comment type="caution">
    <text evidence="1">The sequence shown here is derived from an EMBL/GenBank/DDBJ whole genome shotgun (WGS) entry which is preliminary data.</text>
</comment>
<gene>
    <name evidence="1" type="ORF">EI77_00592</name>
</gene>
<dbReference type="EMBL" id="SOCA01000001">
    <property type="protein sequence ID" value="TDU81289.1"/>
    <property type="molecule type" value="Genomic_DNA"/>
</dbReference>
<keyword evidence="2" id="KW-1185">Reference proteome</keyword>
<dbReference type="OrthoDB" id="9797191at2"/>
<dbReference type="Pfam" id="PF04294">
    <property type="entry name" value="VanW"/>
    <property type="match status" value="1"/>
</dbReference>
<dbReference type="InterPro" id="IPR007391">
    <property type="entry name" value="Vancomycin_resist_VanW"/>
</dbReference>
<dbReference type="CDD" id="cd01635">
    <property type="entry name" value="Glycosyltransferase_GTB-type"/>
    <property type="match status" value="1"/>
</dbReference>
<dbReference type="AlphaFoldDB" id="A0A4R7SRN7"/>
<evidence type="ECO:0000313" key="1">
    <source>
        <dbReference type="EMBL" id="TDU81289.1"/>
    </source>
</evidence>
<dbReference type="GO" id="GO:0016740">
    <property type="term" value="F:transferase activity"/>
    <property type="evidence" value="ECO:0007669"/>
    <property type="project" value="UniProtKB-KW"/>
</dbReference>
<name>A0A4R7SRN7_9BACT</name>
<dbReference type="InterPro" id="IPR052913">
    <property type="entry name" value="Glycopeptide_resist_protein"/>
</dbReference>
<keyword evidence="1" id="KW-0808">Transferase</keyword>
<accession>A0A4R7SRN7</accession>
<dbReference type="Gene3D" id="3.40.50.2000">
    <property type="entry name" value="Glycogen Phosphorylase B"/>
    <property type="match status" value="1"/>
</dbReference>
<dbReference type="Pfam" id="PF13692">
    <property type="entry name" value="Glyco_trans_1_4"/>
    <property type="match status" value="1"/>
</dbReference>
<dbReference type="Proteomes" id="UP000295662">
    <property type="component" value="Unassembled WGS sequence"/>
</dbReference>
<sequence length="601" mass="66590">MNAHPADAAPLPPEPTRWSGWVFRFKASCFQMRRLIQDTTHPVTKHPQGNQLWETPVTADWSSDLWRGGESPRERKLQLGKVQNLRIAAQALNGVEIPAGATWSFWKHLGRTTKAKGYSTGRELREGCLIPQIGGGLCQLSGAIYNAALEAGLEIVERHAHSNSSVGSLARIGRDATIFWNYVDLRLRHEAAWRLEVHVSQDKLHVCIRSNHHIERPVQVMETPGDSRPPNACATCGLASCHRSSPLENAQQEVDRTAVLVDAWWPEWDAFLKSEKGSNRDLFLPLDGKRWKKASYQWDTALHAKAFSFPSLTLMRSWATRRLRNEGARRQRALLHWDERLAAAYGQALKAHHSHLIVSQTLLPYLWKKGWLGGRTFDVMMCRLPMLTLHERLDEAARLHPESGTCADFRAEQELVQNETAALAAATRWITPHTEIAKLAGCKAHLIPWSLPESSKAHTASGLNKNVVFPASTLCRKGAYELRKALHGLPVKLELRGGVLEGADFWDGIHLTTSGDGWLEQADIIVLPAFVENCPRVLLKAVAAGKPVIATEACGIEGLPGVTIIQAGDAQGLRLALIKQLSASGNSARWKESGQPSLRDG</sequence>